<dbReference type="RefSeq" id="XP_025397511.1">
    <property type="nucleotide sequence ID" value="XM_025546014.1"/>
</dbReference>
<dbReference type="EMBL" id="MSFL01000021">
    <property type="protein sequence ID" value="PWY75545.1"/>
    <property type="molecule type" value="Genomic_DNA"/>
</dbReference>
<sequence>MSVDKSITRNGFCSSNGRFCTVRGSMERIDGRSLRRMFLPKLTSEGQRALRNHPDFVRDQLQHYAVEFHPRHFSGNGTLLLKQVLEAGKCDTVPRHILALQDQLHREWLNTRTPEQLSGNPEWVMDKYFLRASDRRPDRKRTTTVVGIPLPRFSQYQAKQMRDAASKVAGLHHETGVGTDSQTIFMGWDAAAVGRAARAYATKEKKGFQVEAKKQECERPKMKADYFHLPKQRANTASRKLPMDCDDMDAYLALKRDLHLDIHDTNEPGVFQACFNFEAFEGVMLYDPDDEYVGYERPNTGYKRKALAPQSSSGPKKARAGNSQSHTYHSKLRCRETNTGRIYSSAYDGYINFKDGNFASFVGEAEFPVLGPKVPFFARKISDAPCAYRKEWADYSEALYERERVRRWY</sequence>
<dbReference type="STRING" id="1448321.A0A317VNN9"/>
<dbReference type="AlphaFoldDB" id="A0A317VNN9"/>
<dbReference type="GeneID" id="37068251"/>
<name>A0A317VNN9_9EURO</name>
<comment type="caution">
    <text evidence="2">The sequence shown here is derived from an EMBL/GenBank/DDBJ whole genome shotgun (WGS) entry which is preliminary data.</text>
</comment>
<evidence type="ECO:0000313" key="3">
    <source>
        <dbReference type="Proteomes" id="UP000247233"/>
    </source>
</evidence>
<gene>
    <name evidence="2" type="ORF">BO70DRAFT_388777</name>
</gene>
<dbReference type="OrthoDB" id="4630416at2759"/>
<proteinExistence type="predicted"/>
<keyword evidence="3" id="KW-1185">Reference proteome</keyword>
<evidence type="ECO:0000256" key="1">
    <source>
        <dbReference type="SAM" id="MobiDB-lite"/>
    </source>
</evidence>
<evidence type="ECO:0000313" key="2">
    <source>
        <dbReference type="EMBL" id="PWY75545.1"/>
    </source>
</evidence>
<organism evidence="2 3">
    <name type="scientific">Aspergillus heteromorphus CBS 117.55</name>
    <dbReference type="NCBI Taxonomy" id="1448321"/>
    <lineage>
        <taxon>Eukaryota</taxon>
        <taxon>Fungi</taxon>
        <taxon>Dikarya</taxon>
        <taxon>Ascomycota</taxon>
        <taxon>Pezizomycotina</taxon>
        <taxon>Eurotiomycetes</taxon>
        <taxon>Eurotiomycetidae</taxon>
        <taxon>Eurotiales</taxon>
        <taxon>Aspergillaceae</taxon>
        <taxon>Aspergillus</taxon>
        <taxon>Aspergillus subgen. Circumdati</taxon>
    </lineage>
</organism>
<accession>A0A317VNN9</accession>
<protein>
    <submittedName>
        <fullName evidence="2">Uncharacterized protein</fullName>
    </submittedName>
</protein>
<dbReference type="VEuPathDB" id="FungiDB:BO70DRAFT_388777"/>
<feature type="region of interest" description="Disordered" evidence="1">
    <location>
        <begin position="303"/>
        <end position="330"/>
    </location>
</feature>
<reference evidence="2 3" key="1">
    <citation type="submission" date="2016-12" db="EMBL/GenBank/DDBJ databases">
        <title>The genomes of Aspergillus section Nigri reveals drivers in fungal speciation.</title>
        <authorList>
            <consortium name="DOE Joint Genome Institute"/>
            <person name="Vesth T.C."/>
            <person name="Nybo J."/>
            <person name="Theobald S."/>
            <person name="Brandl J."/>
            <person name="Frisvad J.C."/>
            <person name="Nielsen K.F."/>
            <person name="Lyhne E.K."/>
            <person name="Kogle M.E."/>
            <person name="Kuo A."/>
            <person name="Riley R."/>
            <person name="Clum A."/>
            <person name="Nolan M."/>
            <person name="Lipzen A."/>
            <person name="Salamov A."/>
            <person name="Henrissat B."/>
            <person name="Wiebenga A."/>
            <person name="De Vries R.P."/>
            <person name="Grigoriev I.V."/>
            <person name="Mortensen U.H."/>
            <person name="Andersen M.R."/>
            <person name="Baker S.E."/>
        </authorList>
    </citation>
    <scope>NUCLEOTIDE SEQUENCE [LARGE SCALE GENOMIC DNA]</scope>
    <source>
        <strain evidence="2 3">CBS 117.55</strain>
    </source>
</reference>
<dbReference type="Proteomes" id="UP000247233">
    <property type="component" value="Unassembled WGS sequence"/>
</dbReference>